<accession>A0A158KJ53</accession>
<sequence>MVYNVGMHIHVIPDRDSPPTVLLRESARALRSGGVPQTAVGAQMR</sequence>
<evidence type="ECO:0000313" key="2">
    <source>
        <dbReference type="Proteomes" id="UP000054770"/>
    </source>
</evidence>
<dbReference type="Proteomes" id="UP000054770">
    <property type="component" value="Unassembled WGS sequence"/>
</dbReference>
<comment type="caution">
    <text evidence="1">The sequence shown here is derived from an EMBL/GenBank/DDBJ whole genome shotgun (WGS) entry which is preliminary data.</text>
</comment>
<dbReference type="EMBL" id="FCON02000099">
    <property type="protein sequence ID" value="SAL81094.1"/>
    <property type="molecule type" value="Genomic_DNA"/>
</dbReference>
<dbReference type="RefSeq" id="WP_160110093.1">
    <property type="nucleotide sequence ID" value="NZ_FCON02000099.1"/>
</dbReference>
<organism evidence="1 2">
    <name type="scientific">Caballeronia choica</name>
    <dbReference type="NCBI Taxonomy" id="326476"/>
    <lineage>
        <taxon>Bacteria</taxon>
        <taxon>Pseudomonadati</taxon>
        <taxon>Pseudomonadota</taxon>
        <taxon>Betaproteobacteria</taxon>
        <taxon>Burkholderiales</taxon>
        <taxon>Burkholderiaceae</taxon>
        <taxon>Caballeronia</taxon>
    </lineage>
</organism>
<evidence type="ECO:0000313" key="1">
    <source>
        <dbReference type="EMBL" id="SAL81094.1"/>
    </source>
</evidence>
<proteinExistence type="predicted"/>
<name>A0A158KJ53_9BURK</name>
<gene>
    <name evidence="1" type="ORF">AWB68_06025</name>
</gene>
<reference evidence="1" key="1">
    <citation type="submission" date="2016-01" db="EMBL/GenBank/DDBJ databases">
        <authorList>
            <person name="Peeters C."/>
        </authorList>
    </citation>
    <scope>NUCLEOTIDE SEQUENCE [LARGE SCALE GENOMIC DNA]</scope>
    <source>
        <strain evidence="1">LMG 22940</strain>
    </source>
</reference>
<dbReference type="AlphaFoldDB" id="A0A158KJ53"/>
<keyword evidence="2" id="KW-1185">Reference proteome</keyword>
<protein>
    <submittedName>
        <fullName evidence="1">Uncharacterized protein</fullName>
    </submittedName>
</protein>